<dbReference type="Pfam" id="PF05930">
    <property type="entry name" value="Phage_AlpA"/>
    <property type="match status" value="1"/>
</dbReference>
<dbReference type="RefSeq" id="WP_270076937.1">
    <property type="nucleotide sequence ID" value="NZ_CP115174.1"/>
</dbReference>
<keyword evidence="2" id="KW-1185">Reference proteome</keyword>
<protein>
    <submittedName>
        <fullName evidence="1">AlpA family phage regulatory protein</fullName>
    </submittedName>
</protein>
<organism evidence="1 2">
    <name type="scientific">Sphingomonas abietis</name>
    <dbReference type="NCBI Taxonomy" id="3012344"/>
    <lineage>
        <taxon>Bacteria</taxon>
        <taxon>Pseudomonadati</taxon>
        <taxon>Pseudomonadota</taxon>
        <taxon>Alphaproteobacteria</taxon>
        <taxon>Sphingomonadales</taxon>
        <taxon>Sphingomonadaceae</taxon>
        <taxon>Sphingomonas</taxon>
    </lineage>
</organism>
<dbReference type="EMBL" id="CP115174">
    <property type="protein sequence ID" value="WBO22289.1"/>
    <property type="molecule type" value="Genomic_DNA"/>
</dbReference>
<evidence type="ECO:0000313" key="2">
    <source>
        <dbReference type="Proteomes" id="UP001210865"/>
    </source>
</evidence>
<name>A0ABY7NQS2_9SPHN</name>
<proteinExistence type="predicted"/>
<dbReference type="Gene3D" id="1.10.238.160">
    <property type="match status" value="1"/>
</dbReference>
<accession>A0ABY7NQS2</accession>
<reference evidence="1 2" key="1">
    <citation type="submission" date="2022-12" db="EMBL/GenBank/DDBJ databases">
        <title>Sphingomonas abieness sp. nov., an endophytic bacterium isolated from Abies koreana.</title>
        <authorList>
            <person name="Jiang L."/>
            <person name="Lee J."/>
        </authorList>
    </citation>
    <scope>NUCLEOTIDE SEQUENCE [LARGE SCALE GENOMIC DNA]</scope>
    <source>
        <strain evidence="2">PAMB 00755</strain>
    </source>
</reference>
<sequence length="65" mass="7377">MSDEDDRLIDLPRVKEIVGLGKTMVYRLVREGRFPKPCKPGGAATRWSETEVRAWKACVLADRSD</sequence>
<dbReference type="InterPro" id="IPR010260">
    <property type="entry name" value="AlpA"/>
</dbReference>
<gene>
    <name evidence="1" type="ORF">PBT88_19435</name>
</gene>
<dbReference type="Proteomes" id="UP001210865">
    <property type="component" value="Chromosome"/>
</dbReference>
<evidence type="ECO:0000313" key="1">
    <source>
        <dbReference type="EMBL" id="WBO22289.1"/>
    </source>
</evidence>